<dbReference type="AlphaFoldDB" id="A0A819Y742"/>
<sequence>MNNESEDSIIITSSIEAEQEIMTVTITTQTIKTSVSRKLKKKKDVFKKDWLNIKEYSSWLQEIKIMLHKLNPNFACFFDVDGVITKGPNFIAVAKPAIQMLIQLKVPVIFVSNTCMLESEKAKQLSAVLGVTIHPEQVVLAQTPMKTLTDFHNKHVLISGQGSSEEIAKMIGFKSVTTVEKVCEAFPELDMVDHMNRVRLSEMIRTQGLVHDENFRPVDAIVLLGEPVQWERALQVITDLLLTDGNPAIVPSEFNIDHDHIPVIACNRDLVFKAAADLPRFGHGAFLTCLETLYKNLSGNDLKYTAFVGKPYEISYQYAEAMANKIALANGQPKVEKIYFVGDNPDVDIVGANMYNNILKQTTLPKISLSGYSLLSDTTFLSATACDSILVCTGVYDPKKHKIDGKNPWKLPTNIALDVLEAVKYVLSKEGCTGNGNY</sequence>
<dbReference type="InterPro" id="IPR023214">
    <property type="entry name" value="HAD_sf"/>
</dbReference>
<reference evidence="1" key="1">
    <citation type="submission" date="2021-02" db="EMBL/GenBank/DDBJ databases">
        <authorList>
            <person name="Nowell W R."/>
        </authorList>
    </citation>
    <scope>NUCLEOTIDE SEQUENCE</scope>
</reference>
<dbReference type="EMBL" id="CAJOBG010005461">
    <property type="protein sequence ID" value="CAF4153853.1"/>
    <property type="molecule type" value="Genomic_DNA"/>
</dbReference>
<dbReference type="SUPFAM" id="SSF56784">
    <property type="entry name" value="HAD-like"/>
    <property type="match status" value="1"/>
</dbReference>
<dbReference type="NCBIfam" id="TIGR01460">
    <property type="entry name" value="HAD-SF-IIA"/>
    <property type="match status" value="1"/>
</dbReference>
<dbReference type="GO" id="GO:0046474">
    <property type="term" value="P:glycerophospholipid biosynthetic process"/>
    <property type="evidence" value="ECO:0007669"/>
    <property type="project" value="TreeGrafter"/>
</dbReference>
<proteinExistence type="predicted"/>
<dbReference type="Proteomes" id="UP000663866">
    <property type="component" value="Unassembled WGS sequence"/>
</dbReference>
<evidence type="ECO:0000313" key="1">
    <source>
        <dbReference type="EMBL" id="CAF4153853.1"/>
    </source>
</evidence>
<protein>
    <submittedName>
        <fullName evidence="1">Uncharacterized protein</fullName>
    </submittedName>
</protein>
<organism evidence="1 2">
    <name type="scientific">Rotaria magnacalcarata</name>
    <dbReference type="NCBI Taxonomy" id="392030"/>
    <lineage>
        <taxon>Eukaryota</taxon>
        <taxon>Metazoa</taxon>
        <taxon>Spiralia</taxon>
        <taxon>Gnathifera</taxon>
        <taxon>Rotifera</taxon>
        <taxon>Eurotatoria</taxon>
        <taxon>Bdelloidea</taxon>
        <taxon>Philodinida</taxon>
        <taxon>Philodinidae</taxon>
        <taxon>Rotaria</taxon>
    </lineage>
</organism>
<dbReference type="InterPro" id="IPR036412">
    <property type="entry name" value="HAD-like_sf"/>
</dbReference>
<accession>A0A819Y742</accession>
<gene>
    <name evidence="1" type="ORF">OVN521_LOCUS23746</name>
</gene>
<dbReference type="PANTHER" id="PTHR14269">
    <property type="entry name" value="CDP-DIACYLGLYCEROL--GLYCEROL-3-PHOSPHATE 3-PHOSPHATIDYLTRANSFERASE-RELATED"/>
    <property type="match status" value="1"/>
</dbReference>
<dbReference type="GO" id="GO:0005739">
    <property type="term" value="C:mitochondrion"/>
    <property type="evidence" value="ECO:0007669"/>
    <property type="project" value="TreeGrafter"/>
</dbReference>
<dbReference type="InterPro" id="IPR050324">
    <property type="entry name" value="CDP-alcohol_PTase-I"/>
</dbReference>
<comment type="caution">
    <text evidence="1">The sequence shown here is derived from an EMBL/GenBank/DDBJ whole genome shotgun (WGS) entry which is preliminary data.</text>
</comment>
<dbReference type="Gene3D" id="3.40.50.1000">
    <property type="entry name" value="HAD superfamily/HAD-like"/>
    <property type="match status" value="2"/>
</dbReference>
<name>A0A819Y742_9BILA</name>
<evidence type="ECO:0000313" key="2">
    <source>
        <dbReference type="Proteomes" id="UP000663866"/>
    </source>
</evidence>
<dbReference type="PANTHER" id="PTHR14269:SF4">
    <property type="entry name" value="CAT EYE SYNDROME CRITICAL REGION PROTEIN 5"/>
    <property type="match status" value="1"/>
</dbReference>
<dbReference type="InterPro" id="IPR006357">
    <property type="entry name" value="HAD-SF_hydro_IIA"/>
</dbReference>
<dbReference type="Pfam" id="PF13344">
    <property type="entry name" value="Hydrolase_6"/>
    <property type="match status" value="1"/>
</dbReference>
<dbReference type="NCBIfam" id="TIGR01456">
    <property type="entry name" value="CECR5"/>
    <property type="match status" value="1"/>
</dbReference>
<keyword evidence="2" id="KW-1185">Reference proteome</keyword>
<dbReference type="InterPro" id="IPR006353">
    <property type="entry name" value="HAD-SF_hydro_IIA_CECR5"/>
</dbReference>